<dbReference type="SUPFAM" id="SSF55785">
    <property type="entry name" value="PYP-like sensor domain (PAS domain)"/>
    <property type="match status" value="1"/>
</dbReference>
<dbReference type="NCBIfam" id="TIGR00229">
    <property type="entry name" value="sensory_box"/>
    <property type="match status" value="1"/>
</dbReference>
<protein>
    <recommendedName>
        <fullName evidence="4">PAS domain-containing protein</fullName>
    </recommendedName>
</protein>
<comment type="caution">
    <text evidence="5">The sequence shown here is derived from an EMBL/GenBank/DDBJ whole genome shotgun (WGS) entry which is preliminary data.</text>
</comment>
<evidence type="ECO:0000313" key="5">
    <source>
        <dbReference type="EMBL" id="PNH00227.1"/>
    </source>
</evidence>
<organism evidence="5 6">
    <name type="scientific">Tetrabaena socialis</name>
    <dbReference type="NCBI Taxonomy" id="47790"/>
    <lineage>
        <taxon>Eukaryota</taxon>
        <taxon>Viridiplantae</taxon>
        <taxon>Chlorophyta</taxon>
        <taxon>core chlorophytes</taxon>
        <taxon>Chlorophyceae</taxon>
        <taxon>CS clade</taxon>
        <taxon>Chlamydomonadales</taxon>
        <taxon>Tetrabaenaceae</taxon>
        <taxon>Tetrabaena</taxon>
    </lineage>
</organism>
<dbReference type="Gene3D" id="3.30.450.20">
    <property type="entry name" value="PAS domain"/>
    <property type="match status" value="1"/>
</dbReference>
<dbReference type="AlphaFoldDB" id="A0A2J7ZIY2"/>
<dbReference type="InterPro" id="IPR052994">
    <property type="entry name" value="Tiny_macrocysts_regulators"/>
</dbReference>
<evidence type="ECO:0000256" key="2">
    <source>
        <dbReference type="ARBA" id="ARBA00022606"/>
    </source>
</evidence>
<name>A0A2J7ZIY2_9CHLO</name>
<keyword evidence="1" id="KW-0157">Chromophore</keyword>
<feature type="compositionally biased region" description="Low complexity" evidence="3">
    <location>
        <begin position="526"/>
        <end position="536"/>
    </location>
</feature>
<feature type="compositionally biased region" description="Basic and acidic residues" evidence="3">
    <location>
        <begin position="312"/>
        <end position="328"/>
    </location>
</feature>
<feature type="region of interest" description="Disordered" evidence="3">
    <location>
        <begin position="281"/>
        <end position="336"/>
    </location>
</feature>
<feature type="non-terminal residue" evidence="5">
    <location>
        <position position="595"/>
    </location>
</feature>
<dbReference type="OrthoDB" id="10663843at2759"/>
<dbReference type="CDD" id="cd00130">
    <property type="entry name" value="PAS"/>
    <property type="match status" value="1"/>
</dbReference>
<keyword evidence="6" id="KW-1185">Reference proteome</keyword>
<dbReference type="PANTHER" id="PTHR31600:SF2">
    <property type="entry name" value="GAMETE ENRICHED GENE 10 PROTEIN-RELATED"/>
    <property type="match status" value="1"/>
</dbReference>
<dbReference type="InterPro" id="IPR000014">
    <property type="entry name" value="PAS"/>
</dbReference>
<keyword evidence="2" id="KW-0716">Sensory transduction</keyword>
<evidence type="ECO:0000256" key="1">
    <source>
        <dbReference type="ARBA" id="ARBA00022543"/>
    </source>
</evidence>
<feature type="region of interest" description="Disordered" evidence="3">
    <location>
        <begin position="431"/>
        <end position="494"/>
    </location>
</feature>
<accession>A0A2J7ZIY2</accession>
<feature type="region of interest" description="Disordered" evidence="3">
    <location>
        <begin position="522"/>
        <end position="595"/>
    </location>
</feature>
<keyword evidence="1" id="KW-0600">Photoreceptor protein</keyword>
<dbReference type="InterPro" id="IPR035965">
    <property type="entry name" value="PAS-like_dom_sf"/>
</dbReference>
<dbReference type="EMBL" id="PGGS01001586">
    <property type="protein sequence ID" value="PNH00227.1"/>
    <property type="molecule type" value="Genomic_DNA"/>
</dbReference>
<feature type="region of interest" description="Disordered" evidence="3">
    <location>
        <begin position="349"/>
        <end position="394"/>
    </location>
</feature>
<gene>
    <name evidence="5" type="ORF">TSOC_013962</name>
</gene>
<evidence type="ECO:0000313" key="6">
    <source>
        <dbReference type="Proteomes" id="UP000236333"/>
    </source>
</evidence>
<feature type="compositionally biased region" description="Basic and acidic residues" evidence="3">
    <location>
        <begin position="469"/>
        <end position="480"/>
    </location>
</feature>
<dbReference type="Pfam" id="PF13426">
    <property type="entry name" value="PAS_9"/>
    <property type="match status" value="1"/>
</dbReference>
<feature type="non-terminal residue" evidence="5">
    <location>
        <position position="1"/>
    </location>
</feature>
<dbReference type="PANTHER" id="PTHR31600">
    <property type="entry name" value="TINY MACROCYSTS PROTEIN B-RELATED"/>
    <property type="match status" value="1"/>
</dbReference>
<sequence>GDTNLLHKYAEEVPVSMHIEMGGTTDQRLLVLLMTRRGPIIPTMVFDHHGRVLFANQAVCSLLGTKPKDMRGRDIATLLPEPFGFLHHRWIKEAGVAITRPPPASCRAGISHALVSSNGVHVPVRMKITGREIGGVHMNIVRATRIPNEEALDERRLSITIDQHGHIVGIAATTPHHGMHLTSTCGLPPASTMQLLDGTHPKAGDKPPVFGFDPVNLLHRKVYEVVDIFAEWHGQGHSVMHAVKALAQHSSSRPGSAWRVGVMPHHLSAEAEKAAHKLGRELLAGGPPPEAEAEAKGDHLATNRTVESARATARDVELDFGDTPRPDGAKPATPTVTTATPAADAIAAKGNTGGRSALSAMDSKGSRVISDDSAMARGPTGAAGGGAEGGKEERLTRRMGTHEWQDVVHVDPEQVPIPHDAEYDIDHHYGDEKDMTVSSGESSHDDDGSGSGAGSERGDQQAGRNTDGAAEKMTRAEALQRKKTMAALDPEERVQYVRAVRRVKEWLASGYYFDQRDAEPIGAVDASSHGPHAAPAHGRDHEHADAPHAHGHADGLRDGRLSRVAEEPDPIKGPQGRPHEDGSAHGTARGGGGDE</sequence>
<reference evidence="5 6" key="1">
    <citation type="journal article" date="2017" name="Mol. Biol. Evol.">
        <title>The 4-celled Tetrabaena socialis nuclear genome reveals the essential components for genetic control of cell number at the origin of multicellularity in the volvocine lineage.</title>
        <authorList>
            <person name="Featherston J."/>
            <person name="Arakaki Y."/>
            <person name="Hanschen E.R."/>
            <person name="Ferris P.J."/>
            <person name="Michod R.E."/>
            <person name="Olson B.J.S.C."/>
            <person name="Nozaki H."/>
            <person name="Durand P.M."/>
        </authorList>
    </citation>
    <scope>NUCLEOTIDE SEQUENCE [LARGE SCALE GENOMIC DNA]</scope>
    <source>
        <strain evidence="5 6">NIES-571</strain>
    </source>
</reference>
<evidence type="ECO:0000256" key="3">
    <source>
        <dbReference type="SAM" id="MobiDB-lite"/>
    </source>
</evidence>
<dbReference type="PROSITE" id="PS50112">
    <property type="entry name" value="PAS"/>
    <property type="match status" value="1"/>
</dbReference>
<keyword evidence="1" id="KW-0675">Receptor</keyword>
<proteinExistence type="predicted"/>
<dbReference type="GO" id="GO:0009881">
    <property type="term" value="F:photoreceptor activity"/>
    <property type="evidence" value="ECO:0007669"/>
    <property type="project" value="UniProtKB-KW"/>
</dbReference>
<dbReference type="SMART" id="SM00091">
    <property type="entry name" value="PAS"/>
    <property type="match status" value="1"/>
</dbReference>
<dbReference type="Proteomes" id="UP000236333">
    <property type="component" value="Unassembled WGS sequence"/>
</dbReference>
<feature type="domain" description="PAS" evidence="4">
    <location>
        <begin position="42"/>
        <end position="81"/>
    </location>
</feature>
<feature type="compositionally biased region" description="Basic and acidic residues" evidence="3">
    <location>
        <begin position="537"/>
        <end position="570"/>
    </location>
</feature>
<evidence type="ECO:0000259" key="4">
    <source>
        <dbReference type="PROSITE" id="PS50112"/>
    </source>
</evidence>